<feature type="transmembrane region" description="Helical" evidence="1">
    <location>
        <begin position="533"/>
        <end position="553"/>
    </location>
</feature>
<evidence type="ECO:0000256" key="1">
    <source>
        <dbReference type="SAM" id="Phobius"/>
    </source>
</evidence>
<proteinExistence type="predicted"/>
<gene>
    <name evidence="2" type="ORF">HU830_08205</name>
</gene>
<feature type="transmembrane region" description="Helical" evidence="1">
    <location>
        <begin position="376"/>
        <end position="393"/>
    </location>
</feature>
<feature type="transmembrane region" description="Helical" evidence="1">
    <location>
        <begin position="98"/>
        <end position="116"/>
    </location>
</feature>
<keyword evidence="1" id="KW-0812">Transmembrane</keyword>
<feature type="transmembrane region" description="Helical" evidence="1">
    <location>
        <begin position="223"/>
        <end position="243"/>
    </location>
</feature>
<dbReference type="RefSeq" id="WP_176943267.1">
    <property type="nucleotide sequence ID" value="NZ_JABZEC010000009.1"/>
</dbReference>
<feature type="transmembrane region" description="Helical" evidence="1">
    <location>
        <begin position="190"/>
        <end position="211"/>
    </location>
</feature>
<reference evidence="2 3" key="1">
    <citation type="submission" date="2020-06" db="EMBL/GenBank/DDBJ databases">
        <authorList>
            <person name="Kang J."/>
        </authorList>
    </citation>
    <scope>NUCLEOTIDE SEQUENCE [LARGE SCALE GENOMIC DNA]</scope>
    <source>
        <strain evidence="2 3">DCY120</strain>
    </source>
</reference>
<keyword evidence="1" id="KW-1133">Transmembrane helix</keyword>
<evidence type="ECO:0008006" key="4">
    <source>
        <dbReference type="Google" id="ProtNLM"/>
    </source>
</evidence>
<name>A0A850R559_9LACO</name>
<feature type="transmembrane region" description="Helical" evidence="1">
    <location>
        <begin position="153"/>
        <end position="170"/>
    </location>
</feature>
<protein>
    <recommendedName>
        <fullName evidence="4">Membrane protein 6-pyruvoyl-tetrahydropterin synthase-related domain-containing protein</fullName>
    </recommendedName>
</protein>
<sequence length="567" mass="65304">MNSKLLHKRWLVGLIYLVLALAFNYIYLRYKSLFIGQDSYFHISRINEMLHWKLTQFPYLSTATQGHVGDQIALFYPNYLLYPLAALIKVLGHPIFCVYLYVTIMSLITALITDYATYSITKSRSQSFLMATIYTFSFFRLLNFYARFDFGEFLAITFLPLTFAGFYHLLKDGSHRWQLIWGMTGLIYTHTMTTAITGVILVGILIVYLIFHFRKSLVTLKNLLIASLWTGGLTAAFILPLIWHSHYTISGIQATYWQVDHVFSSTWDELFNSVLANDPTIVYSPGTFSVIVGLISILILVVRWRHLSTIYKYSLCCALIFLWMITPLFPWSLFDHTPVLVIQLSLRFCSFYVLFASLLISYVGAQAFSVHIIHKFLVPFLSILSILLALGSVQNTANQRFTKEQKYLQNDLFFTPDKIPEANNVPDYFPKVASKYQADLTDLRNSTAYINGHPKTLYGTPASNQMTYQVKTHSKQNTIDLPFLNYGTNNYSVTNNGHQVSAQFSHRGTFKINTTSPNNKIVIRYQPNFIDRYAKYLSLLILLLALLVGVFHARVRSKNYRHEYHHS</sequence>
<organism evidence="2 3">
    <name type="scientific">Bombilactobacillus apium</name>
    <dbReference type="NCBI Taxonomy" id="2675299"/>
    <lineage>
        <taxon>Bacteria</taxon>
        <taxon>Bacillati</taxon>
        <taxon>Bacillota</taxon>
        <taxon>Bacilli</taxon>
        <taxon>Lactobacillales</taxon>
        <taxon>Lactobacillaceae</taxon>
        <taxon>Bombilactobacillus</taxon>
    </lineage>
</organism>
<evidence type="ECO:0000313" key="3">
    <source>
        <dbReference type="Proteomes" id="UP000563523"/>
    </source>
</evidence>
<keyword evidence="3" id="KW-1185">Reference proteome</keyword>
<feature type="transmembrane region" description="Helical" evidence="1">
    <location>
        <begin position="313"/>
        <end position="334"/>
    </location>
</feature>
<evidence type="ECO:0000313" key="2">
    <source>
        <dbReference type="EMBL" id="NVY97101.1"/>
    </source>
</evidence>
<accession>A0A850R559</accession>
<dbReference type="AlphaFoldDB" id="A0A850R559"/>
<dbReference type="EMBL" id="JABZEC010000009">
    <property type="protein sequence ID" value="NVY97101.1"/>
    <property type="molecule type" value="Genomic_DNA"/>
</dbReference>
<feature type="transmembrane region" description="Helical" evidence="1">
    <location>
        <begin position="340"/>
        <end position="364"/>
    </location>
</feature>
<feature type="transmembrane region" description="Helical" evidence="1">
    <location>
        <begin position="281"/>
        <end position="301"/>
    </location>
</feature>
<comment type="caution">
    <text evidence="2">The sequence shown here is derived from an EMBL/GenBank/DDBJ whole genome shotgun (WGS) entry which is preliminary data.</text>
</comment>
<dbReference type="Proteomes" id="UP000563523">
    <property type="component" value="Unassembled WGS sequence"/>
</dbReference>
<keyword evidence="1" id="KW-0472">Membrane</keyword>
<feature type="transmembrane region" description="Helical" evidence="1">
    <location>
        <begin position="128"/>
        <end position="146"/>
    </location>
</feature>
<feature type="transmembrane region" description="Helical" evidence="1">
    <location>
        <begin position="12"/>
        <end position="30"/>
    </location>
</feature>